<keyword evidence="2" id="KW-1185">Reference proteome</keyword>
<gene>
    <name evidence="1" type="ORF">SEMRO_1451_G273860.1</name>
</gene>
<name>A0A9N8EM49_9STRA</name>
<evidence type="ECO:0000313" key="2">
    <source>
        <dbReference type="Proteomes" id="UP001153069"/>
    </source>
</evidence>
<dbReference type="EMBL" id="CAICTM010001449">
    <property type="protein sequence ID" value="CAB9523746.1"/>
    <property type="molecule type" value="Genomic_DNA"/>
</dbReference>
<sequence length="273" mass="30222">MVALGNFSVRLVNAETKEPFKEHGGPDGKIYAEVEPGLDYFIETEVVGGDDPEKRFLIRIFVDGKKLSYRSSQSKSGGKRYRGIWSVENRVQKSQALSFQKPTLVGGASSAGSNSLFGVVKVEILETISRCTKKRVDHSPSSMDVAAIDSDATGLSPGQTKQAVRSGKGHNIETRQLEETYTSYMPGKLLQTFTIHYCTVWGLINEGVLQKPDYWEAARMKHPCKRPANQNIPVQPKRFKREGFVAGGVTMVAPKEFELFDLTTTAEEVPSED</sequence>
<accession>A0A9N8EM49</accession>
<comment type="caution">
    <text evidence="1">The sequence shown here is derived from an EMBL/GenBank/DDBJ whole genome shotgun (WGS) entry which is preliminary data.</text>
</comment>
<dbReference type="Proteomes" id="UP001153069">
    <property type="component" value="Unassembled WGS sequence"/>
</dbReference>
<organism evidence="1 2">
    <name type="scientific">Seminavis robusta</name>
    <dbReference type="NCBI Taxonomy" id="568900"/>
    <lineage>
        <taxon>Eukaryota</taxon>
        <taxon>Sar</taxon>
        <taxon>Stramenopiles</taxon>
        <taxon>Ochrophyta</taxon>
        <taxon>Bacillariophyta</taxon>
        <taxon>Bacillariophyceae</taxon>
        <taxon>Bacillariophycidae</taxon>
        <taxon>Naviculales</taxon>
        <taxon>Naviculaceae</taxon>
        <taxon>Seminavis</taxon>
    </lineage>
</organism>
<protein>
    <submittedName>
        <fullName evidence="1">Uncharacterized protein</fullName>
    </submittedName>
</protein>
<dbReference type="OrthoDB" id="53152at2759"/>
<reference evidence="1" key="1">
    <citation type="submission" date="2020-06" db="EMBL/GenBank/DDBJ databases">
        <authorList>
            <consortium name="Plant Systems Biology data submission"/>
        </authorList>
    </citation>
    <scope>NUCLEOTIDE SEQUENCE</scope>
    <source>
        <strain evidence="1">D6</strain>
    </source>
</reference>
<evidence type="ECO:0000313" key="1">
    <source>
        <dbReference type="EMBL" id="CAB9523746.1"/>
    </source>
</evidence>
<proteinExistence type="predicted"/>
<dbReference type="AlphaFoldDB" id="A0A9N8EM49"/>